<evidence type="ECO:0000259" key="7">
    <source>
        <dbReference type="PROSITE" id="PS50011"/>
    </source>
</evidence>
<keyword evidence="4 5" id="KW-0067">ATP-binding</keyword>
<dbReference type="InterPro" id="IPR017441">
    <property type="entry name" value="Protein_kinase_ATP_BS"/>
</dbReference>
<dbReference type="SUPFAM" id="SSF56112">
    <property type="entry name" value="Protein kinase-like (PK-like)"/>
    <property type="match status" value="1"/>
</dbReference>
<dbReference type="PROSITE" id="PS50011">
    <property type="entry name" value="PROTEIN_KINASE_DOM"/>
    <property type="match status" value="1"/>
</dbReference>
<dbReference type="InterPro" id="IPR011009">
    <property type="entry name" value="Kinase-like_dom_sf"/>
</dbReference>
<proteinExistence type="inferred from homology"/>
<dbReference type="GO" id="GO:0004714">
    <property type="term" value="F:transmembrane receptor protein tyrosine kinase activity"/>
    <property type="evidence" value="ECO:0007669"/>
    <property type="project" value="InterPro"/>
</dbReference>
<evidence type="ECO:0000313" key="9">
    <source>
        <dbReference type="Proteomes" id="UP001408789"/>
    </source>
</evidence>
<dbReference type="GO" id="GO:0005886">
    <property type="term" value="C:plasma membrane"/>
    <property type="evidence" value="ECO:0007669"/>
    <property type="project" value="TreeGrafter"/>
</dbReference>
<keyword evidence="9" id="KW-1185">Reference proteome</keyword>
<name>A0AAP0CBE9_9ASTR</name>
<feature type="binding site" evidence="5">
    <location>
        <position position="55"/>
    </location>
    <ligand>
        <name>ATP</name>
        <dbReference type="ChEBI" id="CHEBI:30616"/>
    </ligand>
</feature>
<dbReference type="PANTHER" id="PTHR27003">
    <property type="entry name" value="OS07G0166700 PROTEIN"/>
    <property type="match status" value="1"/>
</dbReference>
<evidence type="ECO:0000256" key="3">
    <source>
        <dbReference type="ARBA" id="ARBA00022777"/>
    </source>
</evidence>
<dbReference type="InterPro" id="IPR045272">
    <property type="entry name" value="ANXUR1/2-like"/>
</dbReference>
<dbReference type="PROSITE" id="PS00108">
    <property type="entry name" value="PROTEIN_KINASE_ST"/>
    <property type="match status" value="1"/>
</dbReference>
<dbReference type="Proteomes" id="UP001408789">
    <property type="component" value="Unassembled WGS sequence"/>
</dbReference>
<feature type="domain" description="Protein kinase" evidence="7">
    <location>
        <begin position="1"/>
        <end position="248"/>
    </location>
</feature>
<evidence type="ECO:0000256" key="1">
    <source>
        <dbReference type="ARBA" id="ARBA00022679"/>
    </source>
</evidence>
<organism evidence="8 9">
    <name type="scientific">Deinandra increscens subsp. villosa</name>
    <dbReference type="NCBI Taxonomy" id="3103831"/>
    <lineage>
        <taxon>Eukaryota</taxon>
        <taxon>Viridiplantae</taxon>
        <taxon>Streptophyta</taxon>
        <taxon>Embryophyta</taxon>
        <taxon>Tracheophyta</taxon>
        <taxon>Spermatophyta</taxon>
        <taxon>Magnoliopsida</taxon>
        <taxon>eudicotyledons</taxon>
        <taxon>Gunneridae</taxon>
        <taxon>Pentapetalae</taxon>
        <taxon>asterids</taxon>
        <taxon>campanulids</taxon>
        <taxon>Asterales</taxon>
        <taxon>Asteraceae</taxon>
        <taxon>Asteroideae</taxon>
        <taxon>Heliantheae alliance</taxon>
        <taxon>Madieae</taxon>
        <taxon>Madiinae</taxon>
        <taxon>Deinandra</taxon>
    </lineage>
</organism>
<reference evidence="8 9" key="1">
    <citation type="submission" date="2024-04" db="EMBL/GenBank/DDBJ databases">
        <title>The reference genome of an endangered Asteraceae, Deinandra increscens subsp. villosa, native to the Central Coast of California.</title>
        <authorList>
            <person name="Guilliams M."/>
            <person name="Hasenstab-Lehman K."/>
            <person name="Meyer R."/>
            <person name="Mcevoy S."/>
        </authorList>
    </citation>
    <scope>NUCLEOTIDE SEQUENCE [LARGE SCALE GENOMIC DNA]</scope>
    <source>
        <tissue evidence="8">Leaf</tissue>
    </source>
</reference>
<evidence type="ECO:0000256" key="5">
    <source>
        <dbReference type="PROSITE-ProRule" id="PRU10141"/>
    </source>
</evidence>
<evidence type="ECO:0000256" key="2">
    <source>
        <dbReference type="ARBA" id="ARBA00022741"/>
    </source>
</evidence>
<dbReference type="PROSITE" id="PS00107">
    <property type="entry name" value="PROTEIN_KINASE_ATP"/>
    <property type="match status" value="1"/>
</dbReference>
<dbReference type="GO" id="GO:0009506">
    <property type="term" value="C:plasmodesma"/>
    <property type="evidence" value="ECO:0007669"/>
    <property type="project" value="TreeGrafter"/>
</dbReference>
<dbReference type="SMART" id="SM00220">
    <property type="entry name" value="S_TKc"/>
    <property type="match status" value="1"/>
</dbReference>
<keyword evidence="3" id="KW-0418">Kinase</keyword>
<dbReference type="InterPro" id="IPR008271">
    <property type="entry name" value="Ser/Thr_kinase_AS"/>
</dbReference>
<keyword evidence="2 5" id="KW-0547">Nucleotide-binding</keyword>
<comment type="caution">
    <text evidence="8">The sequence shown here is derived from an EMBL/GenBank/DDBJ whole genome shotgun (WGS) entry which is preliminary data.</text>
</comment>
<dbReference type="InterPro" id="IPR000719">
    <property type="entry name" value="Prot_kinase_dom"/>
</dbReference>
<evidence type="ECO:0000256" key="4">
    <source>
        <dbReference type="ARBA" id="ARBA00022840"/>
    </source>
</evidence>
<gene>
    <name evidence="8" type="ORF">SSX86_027597</name>
</gene>
<keyword evidence="1" id="KW-0808">Transferase</keyword>
<evidence type="ECO:0000313" key="8">
    <source>
        <dbReference type="EMBL" id="KAK9050972.1"/>
    </source>
</evidence>
<protein>
    <recommendedName>
        <fullName evidence="7">Protein kinase domain-containing protein</fullName>
    </recommendedName>
</protein>
<dbReference type="AlphaFoldDB" id="A0AAP0CBE9"/>
<accession>A0AAP0CBE9</accession>
<dbReference type="GO" id="GO:0005524">
    <property type="term" value="F:ATP binding"/>
    <property type="evidence" value="ECO:0007669"/>
    <property type="project" value="UniProtKB-UniRule"/>
</dbReference>
<keyword evidence="6" id="KW-0723">Serine/threonine-protein kinase</keyword>
<dbReference type="EMBL" id="JBCNJP010000027">
    <property type="protein sequence ID" value="KAK9050972.1"/>
    <property type="molecule type" value="Genomic_DNA"/>
</dbReference>
<sequence>MAHMKQFEHLKIQLEDVKSATNNFSDESCIGRGGFGKVYKGNIARLDEHAMVALKRLDRVYGDRLTWIGRLKVCIGAARGLAYLHDAAVGTQQRVLHRDIKSSNILLDENWNAKISDFGLSKFGPANQKYTFLFSNPVGTLGYCDPLYAENGFLTKESDVYSFGVVLFEVLCGRLCIDKRNSSQSLVGLARKSYEQNTINEIVCGNIRDEINHESLKVFTTIGYRCLKRDREERPLMSEVVKALETALQYHVSCYV</sequence>
<dbReference type="GO" id="GO:0004674">
    <property type="term" value="F:protein serine/threonine kinase activity"/>
    <property type="evidence" value="ECO:0007669"/>
    <property type="project" value="UniProtKB-KW"/>
</dbReference>
<dbReference type="Gene3D" id="1.10.510.10">
    <property type="entry name" value="Transferase(Phosphotransferase) domain 1"/>
    <property type="match status" value="2"/>
</dbReference>
<dbReference type="PANTHER" id="PTHR27003:SF467">
    <property type="entry name" value="PROTEIN KINASE DOMAIN-CONTAINING PROTEIN"/>
    <property type="match status" value="1"/>
</dbReference>
<evidence type="ECO:0000256" key="6">
    <source>
        <dbReference type="RuleBase" id="RU000304"/>
    </source>
</evidence>
<comment type="similarity">
    <text evidence="6">Belongs to the protein kinase superfamily.</text>
</comment>
<dbReference type="Pfam" id="PF00069">
    <property type="entry name" value="Pkinase"/>
    <property type="match status" value="1"/>
</dbReference>